<reference evidence="3" key="1">
    <citation type="submission" date="2023-03" db="EMBL/GenBank/DDBJ databases">
        <title>Near-Complete genome sequence of Lipomyces tetrasporous NRRL Y-64009, an oleaginous yeast capable of growing on lignocellulosic hydrolysates.</title>
        <authorList>
            <consortium name="Lawrence Berkeley National Laboratory"/>
            <person name="Jagtap S.S."/>
            <person name="Liu J.-J."/>
            <person name="Walukiewicz H.E."/>
            <person name="Pangilinan J."/>
            <person name="Lipzen A."/>
            <person name="Ahrendt S."/>
            <person name="Koriabine M."/>
            <person name="Cobaugh K."/>
            <person name="Salamov A."/>
            <person name="Yoshinaga Y."/>
            <person name="Ng V."/>
            <person name="Daum C."/>
            <person name="Grigoriev I.V."/>
            <person name="Slininger P.J."/>
            <person name="Dien B.S."/>
            <person name="Jin Y.-S."/>
            <person name="Rao C.V."/>
        </authorList>
    </citation>
    <scope>NUCLEOTIDE SEQUENCE</scope>
    <source>
        <strain evidence="3">NRRL Y-64009</strain>
    </source>
</reference>
<dbReference type="GeneID" id="80882832"/>
<dbReference type="RefSeq" id="XP_056044219.1">
    <property type="nucleotide sequence ID" value="XM_056187666.1"/>
</dbReference>
<feature type="domain" description="Mso1 N-terminal" evidence="2">
    <location>
        <begin position="28"/>
        <end position="56"/>
    </location>
</feature>
<keyword evidence="4" id="KW-1185">Reference proteome</keyword>
<dbReference type="InterPro" id="IPR028095">
    <property type="entry name" value="Mso1_N_dom"/>
</dbReference>
<evidence type="ECO:0000313" key="4">
    <source>
        <dbReference type="Proteomes" id="UP001217417"/>
    </source>
</evidence>
<dbReference type="EMBL" id="JARPMG010000005">
    <property type="protein sequence ID" value="KAJ8100769.1"/>
    <property type="molecule type" value="Genomic_DNA"/>
</dbReference>
<feature type="compositionally biased region" description="Low complexity" evidence="1">
    <location>
        <begin position="199"/>
        <end position="216"/>
    </location>
</feature>
<accession>A0AAD7QSV5</accession>
<name>A0AAD7QSV5_9ASCO</name>
<dbReference type="AlphaFoldDB" id="A0AAD7QSV5"/>
<feature type="compositionally biased region" description="Low complexity" evidence="1">
    <location>
        <begin position="160"/>
        <end position="172"/>
    </location>
</feature>
<dbReference type="Proteomes" id="UP001217417">
    <property type="component" value="Unassembled WGS sequence"/>
</dbReference>
<feature type="region of interest" description="Disordered" evidence="1">
    <location>
        <begin position="68"/>
        <end position="256"/>
    </location>
</feature>
<protein>
    <recommendedName>
        <fullName evidence="2">Mso1 N-terminal domain-containing protein</fullName>
    </recommendedName>
</protein>
<evidence type="ECO:0000256" key="1">
    <source>
        <dbReference type="SAM" id="MobiDB-lite"/>
    </source>
</evidence>
<gene>
    <name evidence="3" type="ORF">POJ06DRAFT_253645</name>
</gene>
<dbReference type="Pfam" id="PF14475">
    <property type="entry name" value="Mso1_Sec1_bdg"/>
    <property type="match status" value="1"/>
</dbReference>
<comment type="caution">
    <text evidence="3">The sequence shown here is derived from an EMBL/GenBank/DDBJ whole genome shotgun (WGS) entry which is preliminary data.</text>
</comment>
<evidence type="ECO:0000313" key="3">
    <source>
        <dbReference type="EMBL" id="KAJ8100769.1"/>
    </source>
</evidence>
<feature type="compositionally biased region" description="Basic and acidic residues" evidence="1">
    <location>
        <begin position="179"/>
        <end position="191"/>
    </location>
</feature>
<sequence>MTSTNSQSGTGFWSTIKKYGQQAVPLFGDTDGDTEEETQVHKVLVKYYQQTYGNVPIFLGGTGEPLPVKAPSSGRRNGPLGLHHPTTVKASPVASHASQEGYQVRENARLANPPPRSISKPSLQDVYQRSHQHHQHLHPQPSRNMPDYTMPGAYSPSVHSSTPSSSLNNPTLRSSFDTVDSRRSSGESRVREKLRRRPASPASSVSIQSSISSTSGVSGGGMSASMSTITSPEVSMRNQHMQQPQYYERQQKHRGY</sequence>
<organism evidence="3 4">
    <name type="scientific">Lipomyces tetrasporus</name>
    <dbReference type="NCBI Taxonomy" id="54092"/>
    <lineage>
        <taxon>Eukaryota</taxon>
        <taxon>Fungi</taxon>
        <taxon>Dikarya</taxon>
        <taxon>Ascomycota</taxon>
        <taxon>Saccharomycotina</taxon>
        <taxon>Lipomycetes</taxon>
        <taxon>Lipomycetales</taxon>
        <taxon>Lipomycetaceae</taxon>
        <taxon>Lipomyces</taxon>
    </lineage>
</organism>
<proteinExistence type="predicted"/>
<evidence type="ECO:0000259" key="2">
    <source>
        <dbReference type="Pfam" id="PF14475"/>
    </source>
</evidence>
<feature type="compositionally biased region" description="Polar residues" evidence="1">
    <location>
        <begin position="232"/>
        <end position="245"/>
    </location>
</feature>